<dbReference type="RefSeq" id="XP_049306832.1">
    <property type="nucleotide sequence ID" value="XM_049450875.1"/>
</dbReference>
<keyword evidence="1" id="KW-1185">Reference proteome</keyword>
<name>A0ABM3JC76_BACDO</name>
<protein>
    <submittedName>
        <fullName evidence="2">Uncharacterized protein LOC105227400</fullName>
    </submittedName>
</protein>
<proteinExistence type="predicted"/>
<organism evidence="1 2">
    <name type="scientific">Bactrocera dorsalis</name>
    <name type="common">Oriental fruit fly</name>
    <name type="synonym">Dacus dorsalis</name>
    <dbReference type="NCBI Taxonomy" id="27457"/>
    <lineage>
        <taxon>Eukaryota</taxon>
        <taxon>Metazoa</taxon>
        <taxon>Ecdysozoa</taxon>
        <taxon>Arthropoda</taxon>
        <taxon>Hexapoda</taxon>
        <taxon>Insecta</taxon>
        <taxon>Pterygota</taxon>
        <taxon>Neoptera</taxon>
        <taxon>Endopterygota</taxon>
        <taxon>Diptera</taxon>
        <taxon>Brachycera</taxon>
        <taxon>Muscomorpha</taxon>
        <taxon>Tephritoidea</taxon>
        <taxon>Tephritidae</taxon>
        <taxon>Bactrocera</taxon>
        <taxon>Bactrocera</taxon>
    </lineage>
</organism>
<dbReference type="GeneID" id="105227400"/>
<evidence type="ECO:0000313" key="1">
    <source>
        <dbReference type="Proteomes" id="UP001652620"/>
    </source>
</evidence>
<dbReference type="Proteomes" id="UP001652620">
    <property type="component" value="Chromosome 3"/>
</dbReference>
<accession>A0ABM3JC76</accession>
<sequence>MSDFEALRNFPDLFVENFRMPSQVFDEHNSRPKDFIPIKAKLAVVLEYLASGDLQRYLASCYRICKQHFGRIVNDVCEALCTVLKNEVPDWTEQNLLEIANGFENQWNFPICVGAIDGKHIVIKAPPKSGSIFYNYLQSKITLDASVVLKSNTNFKLFNL</sequence>
<gene>
    <name evidence="2" type="primary">LOC105227400</name>
</gene>
<evidence type="ECO:0000313" key="2">
    <source>
        <dbReference type="RefSeq" id="XP_049306832.1"/>
    </source>
</evidence>
<reference evidence="2" key="1">
    <citation type="submission" date="2025-08" db="UniProtKB">
        <authorList>
            <consortium name="RefSeq"/>
        </authorList>
    </citation>
    <scope>IDENTIFICATION</scope>
    <source>
        <tissue evidence="2">Adult</tissue>
    </source>
</reference>